<dbReference type="Gene3D" id="2.120.10.10">
    <property type="match status" value="1"/>
</dbReference>
<protein>
    <recommendedName>
        <fullName evidence="4">Exo-alpha-sialidase</fullName>
    </recommendedName>
</protein>
<gene>
    <name evidence="2" type="ORF">OLEAN_C00460</name>
</gene>
<dbReference type="AlphaFoldDB" id="R4YJC3"/>
<dbReference type="CDD" id="cd15482">
    <property type="entry name" value="Sialidase_non-viral"/>
    <property type="match status" value="1"/>
</dbReference>
<dbReference type="KEGG" id="oai:OLEAN_C00460"/>
<dbReference type="InterPro" id="IPR036278">
    <property type="entry name" value="Sialidase_sf"/>
</dbReference>
<reference evidence="2 3" key="1">
    <citation type="journal article" date="2013" name="Nat. Commun.">
        <title>Genome sequence and functional genomic analysis of the oil-degrading bacterium Oleispira antarctica.</title>
        <authorList>
            <person name="Kube M."/>
            <person name="Chernikova T.N."/>
            <person name="Al-Ramahi Y."/>
            <person name="Beloqui A."/>
            <person name="Lopez-Cortez N."/>
            <person name="Guazzaroni M.E."/>
            <person name="Heipieper H.J."/>
            <person name="Klages S."/>
            <person name="Kotsyurbenko O.R."/>
            <person name="Langer I."/>
            <person name="Nechitaylo T.Y."/>
            <person name="Lunsdorf H."/>
            <person name="Fernandez M."/>
            <person name="Juarez S."/>
            <person name="Ciordia S."/>
            <person name="Singer A."/>
            <person name="Kagan O."/>
            <person name="Egorova O."/>
            <person name="Petit P.A."/>
            <person name="Stogios P."/>
            <person name="Kim Y."/>
            <person name="Tchigvintsev A."/>
            <person name="Flick R."/>
            <person name="Denaro R."/>
            <person name="Genovese M."/>
            <person name="Albar J.P."/>
            <person name="Reva O.N."/>
            <person name="Martinez-Gomariz M."/>
            <person name="Tran H."/>
            <person name="Ferrer M."/>
            <person name="Savchenko A."/>
            <person name="Yakunin A.F."/>
            <person name="Yakimov M.M."/>
            <person name="Golyshina O.V."/>
            <person name="Reinhardt R."/>
            <person name="Golyshin P.N."/>
        </authorList>
    </citation>
    <scope>NUCLEOTIDE SEQUENCE [LARGE SCALE GENOMIC DNA]</scope>
</reference>
<organism evidence="2 3">
    <name type="scientific">Oleispira antarctica RB-8</name>
    <dbReference type="NCBI Taxonomy" id="698738"/>
    <lineage>
        <taxon>Bacteria</taxon>
        <taxon>Pseudomonadati</taxon>
        <taxon>Pseudomonadota</taxon>
        <taxon>Gammaproteobacteria</taxon>
        <taxon>Oceanospirillales</taxon>
        <taxon>Oceanospirillaceae</taxon>
        <taxon>Oleispira</taxon>
    </lineage>
</organism>
<dbReference type="HOGENOM" id="CLU_658671_0_0_6"/>
<sequence>MIRFPLVFIISLFSLLGLSSGLNAMEHGGFSGVSAGNENNKNKEICHIASLKCAKAPSASFGPDGKLWLAWVFSGHVYVQYSIDQGKVFSLPLSVNRVPENIAAHAENRAKIQLDKAGNIYISWTQSLRKPYTGNIRFSRSIDGGETFSQPITVNDDRQEISHRFDAMVVSDDGHIFISWLDKRDAQAAQDQKKEYVGGALYYSYSVDQGNSFSKNINLSDNSCVCCRIAMDLDNNDLPVIAWRDIYGNDANNQIRDHSLITFSSASKPAKKIRLSNEQWKINGCPHHGPALDVDGNNVVHSTWFNDTDGEHVLFYGNSASGFNISDYKAMGFGQADKQSAHPYVLTLKQTVYLVWKEFDGKKTDIFMKTSKDAGISWSQNKVISTTAGSSDHPLLVKNSKAVYLSWHTQDEGYRFIELSLIKMAADAK</sequence>
<evidence type="ECO:0000313" key="3">
    <source>
        <dbReference type="Proteomes" id="UP000032749"/>
    </source>
</evidence>
<proteinExistence type="predicted"/>
<dbReference type="OrthoDB" id="9764969at2"/>
<dbReference type="SUPFAM" id="SSF50939">
    <property type="entry name" value="Sialidases"/>
    <property type="match status" value="1"/>
</dbReference>
<keyword evidence="1" id="KW-0732">Signal</keyword>
<feature type="signal peptide" evidence="1">
    <location>
        <begin position="1"/>
        <end position="24"/>
    </location>
</feature>
<evidence type="ECO:0000313" key="2">
    <source>
        <dbReference type="EMBL" id="CCK74222.1"/>
    </source>
</evidence>
<evidence type="ECO:0008006" key="4">
    <source>
        <dbReference type="Google" id="ProtNLM"/>
    </source>
</evidence>
<dbReference type="Proteomes" id="UP000032749">
    <property type="component" value="Chromosome"/>
</dbReference>
<dbReference type="EMBL" id="FO203512">
    <property type="protein sequence ID" value="CCK74222.1"/>
    <property type="molecule type" value="Genomic_DNA"/>
</dbReference>
<evidence type="ECO:0000256" key="1">
    <source>
        <dbReference type="SAM" id="SignalP"/>
    </source>
</evidence>
<name>R4YJC3_OLEAN</name>
<keyword evidence="3" id="KW-1185">Reference proteome</keyword>
<dbReference type="STRING" id="698738.OLEAN_C00460"/>
<feature type="chain" id="PRO_5004374170" description="Exo-alpha-sialidase" evidence="1">
    <location>
        <begin position="25"/>
        <end position="429"/>
    </location>
</feature>
<accession>R4YJC3</accession>